<keyword evidence="1" id="KW-0732">Signal</keyword>
<dbReference type="InterPro" id="IPR021733">
    <property type="entry name" value="DUF3304"/>
</dbReference>
<gene>
    <name evidence="2" type="ORF">VA599_06520</name>
</gene>
<dbReference type="EMBL" id="JAYFSJ010000004">
    <property type="protein sequence ID" value="MEN7430394.1"/>
    <property type="molecule type" value="Genomic_DNA"/>
</dbReference>
<dbReference type="PROSITE" id="PS51257">
    <property type="entry name" value="PROKAR_LIPOPROTEIN"/>
    <property type="match status" value="1"/>
</dbReference>
<feature type="signal peptide" evidence="1">
    <location>
        <begin position="1"/>
        <end position="20"/>
    </location>
</feature>
<comment type="caution">
    <text evidence="2">The sequence shown here is derived from an EMBL/GenBank/DDBJ whole genome shotgun (WGS) entry which is preliminary data.</text>
</comment>
<evidence type="ECO:0000256" key="1">
    <source>
        <dbReference type="SAM" id="SignalP"/>
    </source>
</evidence>
<dbReference type="RefSeq" id="WP_346788010.1">
    <property type="nucleotide sequence ID" value="NZ_JAYFSJ010000004.1"/>
</dbReference>
<organism evidence="2 3">
    <name type="scientific">Chromobacterium indicum</name>
    <dbReference type="NCBI Taxonomy" id="3110228"/>
    <lineage>
        <taxon>Bacteria</taxon>
        <taxon>Pseudomonadati</taxon>
        <taxon>Pseudomonadota</taxon>
        <taxon>Betaproteobacteria</taxon>
        <taxon>Neisseriales</taxon>
        <taxon>Chromobacteriaceae</taxon>
        <taxon>Chromobacterium</taxon>
    </lineage>
</organism>
<dbReference type="Pfam" id="PF11745">
    <property type="entry name" value="DUF3304"/>
    <property type="match status" value="1"/>
</dbReference>
<evidence type="ECO:0000313" key="2">
    <source>
        <dbReference type="EMBL" id="MEN7430394.1"/>
    </source>
</evidence>
<sequence>MKLIRKIVCFLLGAFLLAGCDQDNTLSMSPEKSDKLTVSTDAVNYMHDWAVDYTLTDIKSNQAIGGGIVDVLEGPGIKGCCVSLPIKWQPGIQLKVEWKKSNKNQTDPISRVKIIEVPKYKQPGDIYVLFYPRDEVEIAVSRIEPGHPGWTGKEKNTPYQACIAKYSKNECNNNLPKYRSGSWEESARMMRRACTESAISSSSNPEENGKGCKEWQAECKAKWNIDKKMCDLDYKE</sequence>
<keyword evidence="3" id="KW-1185">Reference proteome</keyword>
<evidence type="ECO:0000313" key="3">
    <source>
        <dbReference type="Proteomes" id="UP001405405"/>
    </source>
</evidence>
<proteinExistence type="predicted"/>
<reference evidence="2 3" key="1">
    <citation type="submission" date="2023-12" db="EMBL/GenBank/DDBJ databases">
        <title>Chromobacterium sp. strain TRC.1.1.SA producing antimicrobial pigment.</title>
        <authorList>
            <person name="Verma N."/>
            <person name="Choksket S."/>
            <person name="Pinnaka A.K."/>
            <person name="Korpole S."/>
        </authorList>
    </citation>
    <scope>NUCLEOTIDE SEQUENCE [LARGE SCALE GENOMIC DNA]</scope>
    <source>
        <strain evidence="2 3">TRC1.1.SA</strain>
    </source>
</reference>
<protein>
    <submittedName>
        <fullName evidence="2">DUF3304 domain-containing protein</fullName>
    </submittedName>
</protein>
<feature type="chain" id="PRO_5045610234" evidence="1">
    <location>
        <begin position="21"/>
        <end position="236"/>
    </location>
</feature>
<accession>A0ABV0CK57</accession>
<dbReference type="Proteomes" id="UP001405405">
    <property type="component" value="Unassembled WGS sequence"/>
</dbReference>
<name>A0ABV0CK57_9NEIS</name>